<gene>
    <name evidence="2" type="ORF">HanXRQr2_Chr01g0030881</name>
</gene>
<dbReference type="Pfam" id="PF01612">
    <property type="entry name" value="DNA_pol_A_exo1"/>
    <property type="match status" value="1"/>
</dbReference>
<keyword evidence="2" id="KW-0540">Nuclease</keyword>
<dbReference type="Gramene" id="mRNA:HanXRQr2_Chr01g0030881">
    <property type="protein sequence ID" value="mRNA:HanXRQr2_Chr01g0030881"/>
    <property type="gene ID" value="HanXRQr2_Chr01g0030881"/>
</dbReference>
<dbReference type="Proteomes" id="UP000215914">
    <property type="component" value="Unassembled WGS sequence"/>
</dbReference>
<dbReference type="InterPro" id="IPR036397">
    <property type="entry name" value="RNaseH_sf"/>
</dbReference>
<accession>A0A9K3JW29</accession>
<evidence type="ECO:0000313" key="2">
    <source>
        <dbReference type="EMBL" id="KAF5822778.1"/>
    </source>
</evidence>
<dbReference type="SUPFAM" id="SSF53098">
    <property type="entry name" value="Ribonuclease H-like"/>
    <property type="match status" value="1"/>
</dbReference>
<dbReference type="Gene3D" id="3.30.420.10">
    <property type="entry name" value="Ribonuclease H-like superfamily/Ribonuclease H"/>
    <property type="match status" value="1"/>
</dbReference>
<organism evidence="2 3">
    <name type="scientific">Helianthus annuus</name>
    <name type="common">Common sunflower</name>
    <dbReference type="NCBI Taxonomy" id="4232"/>
    <lineage>
        <taxon>Eukaryota</taxon>
        <taxon>Viridiplantae</taxon>
        <taxon>Streptophyta</taxon>
        <taxon>Embryophyta</taxon>
        <taxon>Tracheophyta</taxon>
        <taxon>Spermatophyta</taxon>
        <taxon>Magnoliopsida</taxon>
        <taxon>eudicotyledons</taxon>
        <taxon>Gunneridae</taxon>
        <taxon>Pentapetalae</taxon>
        <taxon>asterids</taxon>
        <taxon>campanulids</taxon>
        <taxon>Asterales</taxon>
        <taxon>Asteraceae</taxon>
        <taxon>Asteroideae</taxon>
        <taxon>Heliantheae alliance</taxon>
        <taxon>Heliantheae</taxon>
        <taxon>Helianthus</taxon>
    </lineage>
</organism>
<keyword evidence="2" id="KW-0269">Exonuclease</keyword>
<sequence length="46" mass="5374">MHGADRDIIWLQRDFGIYVCNMFDPGQVSKVLKLERLPRVSIETLL</sequence>
<name>A0A9K3JW29_HELAN</name>
<proteinExistence type="predicted"/>
<dbReference type="GO" id="GO:0000175">
    <property type="term" value="F:3'-5'-RNA exonuclease activity"/>
    <property type="evidence" value="ECO:0007669"/>
    <property type="project" value="InterPro"/>
</dbReference>
<keyword evidence="3" id="KW-1185">Reference proteome</keyword>
<comment type="caution">
    <text evidence="2">The sequence shown here is derived from an EMBL/GenBank/DDBJ whole genome shotgun (WGS) entry which is preliminary data.</text>
</comment>
<feature type="domain" description="3'-5' exonuclease" evidence="1">
    <location>
        <begin position="1"/>
        <end position="41"/>
    </location>
</feature>
<dbReference type="EMBL" id="MNCJ02000316">
    <property type="protein sequence ID" value="KAF5822778.1"/>
    <property type="molecule type" value="Genomic_DNA"/>
</dbReference>
<keyword evidence="2" id="KW-0378">Hydrolase</keyword>
<evidence type="ECO:0000313" key="3">
    <source>
        <dbReference type="Proteomes" id="UP000215914"/>
    </source>
</evidence>
<protein>
    <submittedName>
        <fullName evidence="2">3'-5' exonuclease domain, ribonuclease H-like superfamily</fullName>
    </submittedName>
</protein>
<dbReference type="AlphaFoldDB" id="A0A9K3JW29"/>
<dbReference type="InterPro" id="IPR045092">
    <property type="entry name" value="Rrp6-like"/>
</dbReference>
<dbReference type="PANTHER" id="PTHR12124">
    <property type="entry name" value="POLYMYOSITIS/SCLERODERMA AUTOANTIGEN-RELATED"/>
    <property type="match status" value="1"/>
</dbReference>
<evidence type="ECO:0000259" key="1">
    <source>
        <dbReference type="Pfam" id="PF01612"/>
    </source>
</evidence>
<dbReference type="GO" id="GO:0003676">
    <property type="term" value="F:nucleic acid binding"/>
    <property type="evidence" value="ECO:0007669"/>
    <property type="project" value="InterPro"/>
</dbReference>
<dbReference type="InterPro" id="IPR012337">
    <property type="entry name" value="RNaseH-like_sf"/>
</dbReference>
<reference evidence="2" key="1">
    <citation type="journal article" date="2017" name="Nature">
        <title>The sunflower genome provides insights into oil metabolism, flowering and Asterid evolution.</title>
        <authorList>
            <person name="Badouin H."/>
            <person name="Gouzy J."/>
            <person name="Grassa C.J."/>
            <person name="Murat F."/>
            <person name="Staton S.E."/>
            <person name="Cottret L."/>
            <person name="Lelandais-Briere C."/>
            <person name="Owens G.L."/>
            <person name="Carrere S."/>
            <person name="Mayjonade B."/>
            <person name="Legrand L."/>
            <person name="Gill N."/>
            <person name="Kane N.C."/>
            <person name="Bowers J.E."/>
            <person name="Hubner S."/>
            <person name="Bellec A."/>
            <person name="Berard A."/>
            <person name="Berges H."/>
            <person name="Blanchet N."/>
            <person name="Boniface M.C."/>
            <person name="Brunel D."/>
            <person name="Catrice O."/>
            <person name="Chaidir N."/>
            <person name="Claudel C."/>
            <person name="Donnadieu C."/>
            <person name="Faraut T."/>
            <person name="Fievet G."/>
            <person name="Helmstetter N."/>
            <person name="King M."/>
            <person name="Knapp S.J."/>
            <person name="Lai Z."/>
            <person name="Le Paslier M.C."/>
            <person name="Lippi Y."/>
            <person name="Lorenzon L."/>
            <person name="Mandel J.R."/>
            <person name="Marage G."/>
            <person name="Marchand G."/>
            <person name="Marquand E."/>
            <person name="Bret-Mestries E."/>
            <person name="Morien E."/>
            <person name="Nambeesan S."/>
            <person name="Nguyen T."/>
            <person name="Pegot-Espagnet P."/>
            <person name="Pouilly N."/>
            <person name="Raftis F."/>
            <person name="Sallet E."/>
            <person name="Schiex T."/>
            <person name="Thomas J."/>
            <person name="Vandecasteele C."/>
            <person name="Vares D."/>
            <person name="Vear F."/>
            <person name="Vautrin S."/>
            <person name="Crespi M."/>
            <person name="Mangin B."/>
            <person name="Burke J.M."/>
            <person name="Salse J."/>
            <person name="Munos S."/>
            <person name="Vincourt P."/>
            <person name="Rieseberg L.H."/>
            <person name="Langlade N.B."/>
        </authorList>
    </citation>
    <scope>NUCLEOTIDE SEQUENCE</scope>
    <source>
        <tissue evidence="2">Leaves</tissue>
    </source>
</reference>
<reference evidence="2" key="2">
    <citation type="submission" date="2020-06" db="EMBL/GenBank/DDBJ databases">
        <title>Helianthus annuus Genome sequencing and assembly Release 2.</title>
        <authorList>
            <person name="Gouzy J."/>
            <person name="Langlade N."/>
            <person name="Munos S."/>
        </authorList>
    </citation>
    <scope>NUCLEOTIDE SEQUENCE</scope>
    <source>
        <tissue evidence="2">Leaves</tissue>
    </source>
</reference>
<dbReference type="GO" id="GO:0000467">
    <property type="term" value="P:exonucleolytic trimming to generate mature 3'-end of 5.8S rRNA from tricistronic rRNA transcript (SSU-rRNA, 5.8S rRNA, LSU-rRNA)"/>
    <property type="evidence" value="ECO:0007669"/>
    <property type="project" value="InterPro"/>
</dbReference>
<dbReference type="PANTHER" id="PTHR12124:SF47">
    <property type="entry name" value="EXOSOME COMPONENT 10"/>
    <property type="match status" value="1"/>
</dbReference>
<dbReference type="InterPro" id="IPR002562">
    <property type="entry name" value="3'-5'_exonuclease_dom"/>
</dbReference>